<feature type="transmembrane region" description="Helical" evidence="1">
    <location>
        <begin position="65"/>
        <end position="84"/>
    </location>
</feature>
<dbReference type="EMBL" id="JAHIBW010000010">
    <property type="protein sequence ID" value="KAG7307512.1"/>
    <property type="molecule type" value="Genomic_DNA"/>
</dbReference>
<evidence type="ECO:0000256" key="1">
    <source>
        <dbReference type="SAM" id="Phobius"/>
    </source>
</evidence>
<dbReference type="Proteomes" id="UP000823941">
    <property type="component" value="Chromosome 10"/>
</dbReference>
<evidence type="ECO:0008006" key="4">
    <source>
        <dbReference type="Google" id="ProtNLM"/>
    </source>
</evidence>
<reference evidence="2 3" key="1">
    <citation type="submission" date="2021-06" db="EMBL/GenBank/DDBJ databases">
        <title>A haploid diamondback moth (Plutella xylostella L.) genome assembly resolves 31 chromosomes and identifies a diamide resistance mutation.</title>
        <authorList>
            <person name="Ward C.M."/>
            <person name="Perry K.D."/>
            <person name="Baker G."/>
            <person name="Powis K."/>
            <person name="Heckel D.G."/>
            <person name="Baxter S.W."/>
        </authorList>
    </citation>
    <scope>NUCLEOTIDE SEQUENCE [LARGE SCALE GENOMIC DNA]</scope>
    <source>
        <strain evidence="2 3">LV</strain>
        <tissue evidence="2">Single pupa</tissue>
    </source>
</reference>
<sequence>MYGNIETARKTIVACAVLHNIAIDMREDLFPGEEAPAAGEVPPLRPYPPTVRGNVRRGQFIETHFQYLLFLFSITNKFIIIYKIKGYNNKNHMFFYNQPYI</sequence>
<organism evidence="2 3">
    <name type="scientific">Plutella xylostella</name>
    <name type="common">Diamondback moth</name>
    <name type="synonym">Plutella maculipennis</name>
    <dbReference type="NCBI Taxonomy" id="51655"/>
    <lineage>
        <taxon>Eukaryota</taxon>
        <taxon>Metazoa</taxon>
        <taxon>Ecdysozoa</taxon>
        <taxon>Arthropoda</taxon>
        <taxon>Hexapoda</taxon>
        <taxon>Insecta</taxon>
        <taxon>Pterygota</taxon>
        <taxon>Neoptera</taxon>
        <taxon>Endopterygota</taxon>
        <taxon>Lepidoptera</taxon>
        <taxon>Glossata</taxon>
        <taxon>Ditrysia</taxon>
        <taxon>Yponomeutoidea</taxon>
        <taxon>Plutellidae</taxon>
        <taxon>Plutella</taxon>
    </lineage>
</organism>
<evidence type="ECO:0000313" key="2">
    <source>
        <dbReference type="EMBL" id="KAG7307512.1"/>
    </source>
</evidence>
<evidence type="ECO:0000313" key="3">
    <source>
        <dbReference type="Proteomes" id="UP000823941"/>
    </source>
</evidence>
<comment type="caution">
    <text evidence="2">The sequence shown here is derived from an EMBL/GenBank/DDBJ whole genome shotgun (WGS) entry which is preliminary data.</text>
</comment>
<proteinExistence type="predicted"/>
<accession>A0ABQ7QR52</accession>
<keyword evidence="1" id="KW-1133">Transmembrane helix</keyword>
<protein>
    <recommendedName>
        <fullName evidence="4">Nuclease HARBI1</fullName>
    </recommendedName>
</protein>
<keyword evidence="1" id="KW-0812">Transmembrane</keyword>
<gene>
    <name evidence="2" type="ORF">JYU34_007716</name>
</gene>
<name>A0ABQ7QR52_PLUXY</name>
<keyword evidence="1" id="KW-0472">Membrane</keyword>
<keyword evidence="3" id="KW-1185">Reference proteome</keyword>